<dbReference type="Gene3D" id="3.30.1490.130">
    <property type="entry name" value="D-aminoacylase. Domain 3"/>
    <property type="match status" value="1"/>
</dbReference>
<dbReference type="GO" id="GO:0016811">
    <property type="term" value="F:hydrolase activity, acting on carbon-nitrogen (but not peptide) bonds, in linear amides"/>
    <property type="evidence" value="ECO:0007669"/>
    <property type="project" value="InterPro"/>
</dbReference>
<evidence type="ECO:0000259" key="1">
    <source>
        <dbReference type="Pfam" id="PF07969"/>
    </source>
</evidence>
<dbReference type="InterPro" id="IPR050378">
    <property type="entry name" value="Metallo-dep_Hydrolases_sf"/>
</dbReference>
<dbReference type="RefSeq" id="WP_270664111.1">
    <property type="nucleotide sequence ID" value="NZ_CP170812.1"/>
</dbReference>
<dbReference type="Pfam" id="PF07969">
    <property type="entry name" value="Amidohydro_3"/>
    <property type="match status" value="1"/>
</dbReference>
<name>A0A943ITZ1_9FIRM</name>
<dbReference type="Gene3D" id="3.20.20.140">
    <property type="entry name" value="Metal-dependent hydrolases"/>
    <property type="match status" value="1"/>
</dbReference>
<dbReference type="PANTHER" id="PTHR11647:SF1">
    <property type="entry name" value="COLLAPSIN RESPONSE MEDIATOR PROTEIN"/>
    <property type="match status" value="1"/>
</dbReference>
<dbReference type="CDD" id="cd01297">
    <property type="entry name" value="D-aminoacylase"/>
    <property type="match status" value="1"/>
</dbReference>
<dbReference type="InterPro" id="IPR032466">
    <property type="entry name" value="Metal_Hydrolase"/>
</dbReference>
<evidence type="ECO:0000313" key="2">
    <source>
        <dbReference type="EMBL" id="MBS5687903.1"/>
    </source>
</evidence>
<evidence type="ECO:0000313" key="3">
    <source>
        <dbReference type="Proteomes" id="UP000733372"/>
    </source>
</evidence>
<proteinExistence type="predicted"/>
<dbReference type="SUPFAM" id="SSF51556">
    <property type="entry name" value="Metallo-dependent hydrolases"/>
    <property type="match status" value="1"/>
</dbReference>
<accession>A0A943ITZ1</accession>
<dbReference type="AlphaFoldDB" id="A0A943ITZ1"/>
<dbReference type="GO" id="GO:0016812">
    <property type="term" value="F:hydrolase activity, acting on carbon-nitrogen (but not peptide) bonds, in cyclic amides"/>
    <property type="evidence" value="ECO:0007669"/>
    <property type="project" value="TreeGrafter"/>
</dbReference>
<dbReference type="InterPro" id="IPR011059">
    <property type="entry name" value="Metal-dep_hydrolase_composite"/>
</dbReference>
<dbReference type="Proteomes" id="UP000733372">
    <property type="component" value="Unassembled WGS sequence"/>
</dbReference>
<comment type="caution">
    <text evidence="2">The sequence shown here is derived from an EMBL/GenBank/DDBJ whole genome shotgun (WGS) entry which is preliminary data.</text>
</comment>
<gene>
    <name evidence="2" type="ORF">KHW66_07755</name>
</gene>
<reference evidence="2" key="1">
    <citation type="submission" date="2021-02" db="EMBL/GenBank/DDBJ databases">
        <title>Infant gut strain persistence is associated with maternal origin, phylogeny, and functional potential including surface adhesion and iron acquisition.</title>
        <authorList>
            <person name="Lou Y.C."/>
        </authorList>
    </citation>
    <scope>NUCLEOTIDE SEQUENCE</scope>
    <source>
        <strain evidence="2">L3_101_367G1_dasL3_101_367G1_metabat.metabat.26</strain>
    </source>
</reference>
<dbReference type="Gene3D" id="2.30.40.10">
    <property type="entry name" value="Urease, subunit C, domain 1"/>
    <property type="match status" value="1"/>
</dbReference>
<dbReference type="InterPro" id="IPR023100">
    <property type="entry name" value="D-aminoacylase_insert_dom_sf"/>
</dbReference>
<dbReference type="EMBL" id="JAGZAM010000012">
    <property type="protein sequence ID" value="MBS5687903.1"/>
    <property type="molecule type" value="Genomic_DNA"/>
</dbReference>
<dbReference type="SUPFAM" id="SSF51338">
    <property type="entry name" value="Composite domain of metallo-dependent hydrolases"/>
    <property type="match status" value="1"/>
</dbReference>
<feature type="domain" description="Amidohydrolase 3" evidence="1">
    <location>
        <begin position="43"/>
        <end position="512"/>
    </location>
</feature>
<dbReference type="InterPro" id="IPR013108">
    <property type="entry name" value="Amidohydro_3"/>
</dbReference>
<dbReference type="GO" id="GO:0005829">
    <property type="term" value="C:cytosol"/>
    <property type="evidence" value="ECO:0007669"/>
    <property type="project" value="TreeGrafter"/>
</dbReference>
<protein>
    <submittedName>
        <fullName evidence="2">D-aminoacylase</fullName>
    </submittedName>
</protein>
<organism evidence="2 3">
    <name type="scientific">Faecalibacterium prausnitzii</name>
    <dbReference type="NCBI Taxonomy" id="853"/>
    <lineage>
        <taxon>Bacteria</taxon>
        <taxon>Bacillati</taxon>
        <taxon>Bacillota</taxon>
        <taxon>Clostridia</taxon>
        <taxon>Eubacteriales</taxon>
        <taxon>Oscillospiraceae</taxon>
        <taxon>Faecalibacterium</taxon>
    </lineage>
</organism>
<dbReference type="PANTHER" id="PTHR11647">
    <property type="entry name" value="HYDRANTOINASE/DIHYDROPYRIMIDINASE FAMILY MEMBER"/>
    <property type="match status" value="1"/>
</dbReference>
<sequence>MLDVLIKNANIIDGTGKPAYKGSIGISGGKLVMADGSEEATAVIDVSGKYVSPGWIDAHSHGDLILGSEDAHLFKTTQGVTTELTGQCGLSMAPVMPENLAAVQNMLSMGTTWFPDDMKNWSSFARFLEYADQQKLTANAKMYIGHSSLRIAVMGMANRPATDAELDRMKGILREAMEDGAAGFSTGLIYTPSCYAEEKEIIELAKVIAPFNGIYASHMRNESDKIVEAVEETINVGRQAGVLVDISHHKMLGKPNWGKQKQTLALMHKARDEGIPVICDQYPYTCNMTTLNACMPPWYFANGFHAMTDQLKDKDFRAKLKAEMEDPATPYDNYYLNAGGWGGVYVYSASKTPEAEGHFITEYADSIGKDPWEAFFDMCVANNCETGGVYSSMCDEDVCEIIRDPYCIVGSDGLTRSWKEKGHPRASGTFPHVITYFVKEKKILTLEEAVNKMTGRTAEYLRIKNKGLIKEGYDADLVIFDYDKLQDTATYSNSNSITEGIDSVYVNGVLVYKDKQFTGAAPGKMLRHNA</sequence>